<comment type="caution">
    <text evidence="8">The sequence shown here is derived from an EMBL/GenBank/DDBJ whole genome shotgun (WGS) entry which is preliminary data.</text>
</comment>
<organism evidence="8 9">
    <name type="scientific">Penicillium canariense</name>
    <dbReference type="NCBI Taxonomy" id="189055"/>
    <lineage>
        <taxon>Eukaryota</taxon>
        <taxon>Fungi</taxon>
        <taxon>Dikarya</taxon>
        <taxon>Ascomycota</taxon>
        <taxon>Pezizomycotina</taxon>
        <taxon>Eurotiomycetes</taxon>
        <taxon>Eurotiomycetidae</taxon>
        <taxon>Eurotiales</taxon>
        <taxon>Aspergillaceae</taxon>
        <taxon>Penicillium</taxon>
    </lineage>
</organism>
<evidence type="ECO:0000256" key="3">
    <source>
        <dbReference type="ARBA" id="ARBA00022540"/>
    </source>
</evidence>
<accession>A0A9W9I3T5</accession>
<sequence>MPAPTNTLLIEGSFSELAEEFAQYIDTLRKEGSLQSEIAPLLEPIRQQEQSEGEPDLKQHDEVLKKLVGAAAVLNGAPEKEIIPSYNLLIHLIHQSSDTDVFLPRICAYLAKPITTSPQFGPTLAISILTTIFNTLSNDDSSRYHVLLAIVAVIRQSGSGYAFEALKPKLTTQLPTWLSAWELDDEEAQKLHLAIADASTAAGDDGLAQSHVMQALQLIPAAEASKPAARDLAVRALASALRRPAVFDFTPLTASDAVQSLRSSDSTLFELLEIFTSDTLDAYEAFVSANPLASISGGVLAEAADALQTKMRLLTLTSLASGTPSRSLPYATIASALRVPAEDIEVWVIDTIRAGLVEGKLSQLKQEFLVHRATYRVFGEKQWAEIQGRLMVWRRSLEGVLDVIRSERERFAREGMQAAVDQEAAAAQGKNGDKARFGDRRRIQQPQQAAQPREVEAVAE</sequence>
<dbReference type="GO" id="GO:0033290">
    <property type="term" value="C:eukaryotic 48S preinitiation complex"/>
    <property type="evidence" value="ECO:0007669"/>
    <property type="project" value="UniProtKB-UniRule"/>
</dbReference>
<keyword evidence="9" id="KW-1185">Reference proteome</keyword>
<dbReference type="PROSITE" id="PS50250">
    <property type="entry name" value="PCI"/>
    <property type="match status" value="1"/>
</dbReference>
<evidence type="ECO:0000256" key="5">
    <source>
        <dbReference type="HAMAP-Rule" id="MF_03012"/>
    </source>
</evidence>
<dbReference type="PANTHER" id="PTHR15350">
    <property type="entry name" value="COP9 SIGNALOSOME COMPLEX SUBUNIT 7/DENDRITIC CELL PROTEIN GA17"/>
    <property type="match status" value="1"/>
</dbReference>
<dbReference type="Pfam" id="PF18005">
    <property type="entry name" value="eIF3m_C_helix"/>
    <property type="match status" value="1"/>
</dbReference>
<dbReference type="SMART" id="SM00088">
    <property type="entry name" value="PINT"/>
    <property type="match status" value="1"/>
</dbReference>
<keyword evidence="4 5" id="KW-0648">Protein biosynthesis</keyword>
<evidence type="ECO:0000313" key="8">
    <source>
        <dbReference type="EMBL" id="KAJ5166621.1"/>
    </source>
</evidence>
<evidence type="ECO:0000259" key="7">
    <source>
        <dbReference type="PROSITE" id="PS50250"/>
    </source>
</evidence>
<dbReference type="EMBL" id="JAPQKN010000003">
    <property type="protein sequence ID" value="KAJ5166621.1"/>
    <property type="molecule type" value="Genomic_DNA"/>
</dbReference>
<feature type="region of interest" description="Disordered" evidence="6">
    <location>
        <begin position="421"/>
        <end position="460"/>
    </location>
</feature>
<dbReference type="OrthoDB" id="10267031at2759"/>
<evidence type="ECO:0000256" key="6">
    <source>
        <dbReference type="SAM" id="MobiDB-lite"/>
    </source>
</evidence>
<keyword evidence="2 5" id="KW-0963">Cytoplasm</keyword>
<dbReference type="HAMAP" id="MF_03012">
    <property type="entry name" value="eIF3m"/>
    <property type="match status" value="1"/>
</dbReference>
<dbReference type="AlphaFoldDB" id="A0A9W9I3T5"/>
<comment type="subcellular location">
    <subcellularLocation>
        <location evidence="5">Cytoplasm</location>
    </subcellularLocation>
</comment>
<dbReference type="GeneID" id="81426703"/>
<proteinExistence type="inferred from homology"/>
<gene>
    <name evidence="8" type="ORF">N7482_005402</name>
</gene>
<dbReference type="InterPro" id="IPR045237">
    <property type="entry name" value="COPS7/eIF3m"/>
</dbReference>
<protein>
    <recommendedName>
        <fullName evidence="5">Eukaryotic translation initiation factor 3 subunit M</fullName>
        <shortName evidence="5">eIF3m</shortName>
    </recommendedName>
</protein>
<dbReference type="InterPro" id="IPR000717">
    <property type="entry name" value="PCI_dom"/>
</dbReference>
<dbReference type="InterPro" id="IPR027528">
    <property type="entry name" value="eIF3m"/>
</dbReference>
<feature type="compositionally biased region" description="Basic and acidic residues" evidence="6">
    <location>
        <begin position="431"/>
        <end position="442"/>
    </location>
</feature>
<comment type="similarity">
    <text evidence="1">Belongs to the CSN7/EIF3M family. CSN7 subfamily.</text>
</comment>
<name>A0A9W9I3T5_9EURO</name>
<dbReference type="PANTHER" id="PTHR15350:SF2">
    <property type="entry name" value="EUKARYOTIC TRANSLATION INITIATION FACTOR 3 SUBUNIT M"/>
    <property type="match status" value="1"/>
</dbReference>
<reference evidence="8" key="2">
    <citation type="journal article" date="2023" name="IMA Fungus">
        <title>Comparative genomic study of the Penicillium genus elucidates a diverse pangenome and 15 lateral gene transfer events.</title>
        <authorList>
            <person name="Petersen C."/>
            <person name="Sorensen T."/>
            <person name="Nielsen M.R."/>
            <person name="Sondergaard T.E."/>
            <person name="Sorensen J.L."/>
            <person name="Fitzpatrick D.A."/>
            <person name="Frisvad J.C."/>
            <person name="Nielsen K.L."/>
        </authorList>
    </citation>
    <scope>NUCLEOTIDE SEQUENCE</scope>
    <source>
        <strain evidence="8">IBT 26290</strain>
    </source>
</reference>
<reference evidence="8" key="1">
    <citation type="submission" date="2022-11" db="EMBL/GenBank/DDBJ databases">
        <authorList>
            <person name="Petersen C."/>
        </authorList>
    </citation>
    <scope>NUCLEOTIDE SEQUENCE</scope>
    <source>
        <strain evidence="8">IBT 26290</strain>
    </source>
</reference>
<comment type="subunit">
    <text evidence="5">Component of the eukaryotic translation initiation factor 3 (eIF-3) complex.</text>
</comment>
<dbReference type="GO" id="GO:0001732">
    <property type="term" value="P:formation of cytoplasmic translation initiation complex"/>
    <property type="evidence" value="ECO:0007669"/>
    <property type="project" value="UniProtKB-UniRule"/>
</dbReference>
<comment type="function">
    <text evidence="5">Component of the eukaryotic translation initiation factor 3 (eIF-3) complex, which is involved in protein synthesis of a specialized repertoire of mRNAs and, together with other initiation factors, stimulates binding of mRNA and methionyl-tRNAi to the 40S ribosome. The eIF-3 complex specifically targets and initiates translation of a subset of mRNAs involved in cell proliferation.</text>
</comment>
<evidence type="ECO:0000313" key="9">
    <source>
        <dbReference type="Proteomes" id="UP001149163"/>
    </source>
</evidence>
<dbReference type="GO" id="GO:0071541">
    <property type="term" value="C:eukaryotic translation initiation factor 3 complex, eIF3m"/>
    <property type="evidence" value="ECO:0007669"/>
    <property type="project" value="UniProtKB-UniRule"/>
</dbReference>
<dbReference type="RefSeq" id="XP_056543082.1">
    <property type="nucleotide sequence ID" value="XM_056687527.1"/>
</dbReference>
<evidence type="ECO:0000256" key="4">
    <source>
        <dbReference type="ARBA" id="ARBA00022917"/>
    </source>
</evidence>
<feature type="domain" description="PCI" evidence="7">
    <location>
        <begin position="204"/>
        <end position="375"/>
    </location>
</feature>
<dbReference type="Pfam" id="PF01399">
    <property type="entry name" value="PCI"/>
    <property type="match status" value="1"/>
</dbReference>
<evidence type="ECO:0000256" key="1">
    <source>
        <dbReference type="ARBA" id="ARBA00008482"/>
    </source>
</evidence>
<keyword evidence="3 5" id="KW-0396">Initiation factor</keyword>
<dbReference type="Proteomes" id="UP001149163">
    <property type="component" value="Unassembled WGS sequence"/>
</dbReference>
<dbReference type="InterPro" id="IPR040750">
    <property type="entry name" value="eIF3m_C_helix"/>
</dbReference>
<evidence type="ECO:0000256" key="2">
    <source>
        <dbReference type="ARBA" id="ARBA00022490"/>
    </source>
</evidence>
<comment type="similarity">
    <text evidence="5">Belongs to the eIF-3 subunit M family.</text>
</comment>
<dbReference type="GO" id="GO:0003743">
    <property type="term" value="F:translation initiation factor activity"/>
    <property type="evidence" value="ECO:0007669"/>
    <property type="project" value="UniProtKB-UniRule"/>
</dbReference>
<dbReference type="GO" id="GO:0016282">
    <property type="term" value="C:eukaryotic 43S preinitiation complex"/>
    <property type="evidence" value="ECO:0007669"/>
    <property type="project" value="UniProtKB-UniRule"/>
</dbReference>